<dbReference type="Proteomes" id="UP001183410">
    <property type="component" value="Unassembled WGS sequence"/>
</dbReference>
<gene>
    <name evidence="1" type="ORF">RM844_19675</name>
</gene>
<dbReference type="Pfam" id="PF19817">
    <property type="entry name" value="DUF6300"/>
    <property type="match status" value="1"/>
</dbReference>
<dbReference type="InterPro" id="IPR046267">
    <property type="entry name" value="DUF6300"/>
</dbReference>
<dbReference type="EMBL" id="JAVREO010000011">
    <property type="protein sequence ID" value="MDT0268509.1"/>
    <property type="molecule type" value="Genomic_DNA"/>
</dbReference>
<organism evidence="1 2">
    <name type="scientific">Streptomyces chisholmiae</name>
    <dbReference type="NCBI Taxonomy" id="3075540"/>
    <lineage>
        <taxon>Bacteria</taxon>
        <taxon>Bacillati</taxon>
        <taxon>Actinomycetota</taxon>
        <taxon>Actinomycetes</taxon>
        <taxon>Kitasatosporales</taxon>
        <taxon>Streptomycetaceae</taxon>
        <taxon>Streptomyces</taxon>
    </lineage>
</organism>
<proteinExistence type="predicted"/>
<keyword evidence="2" id="KW-1185">Reference proteome</keyword>
<dbReference type="RefSeq" id="WP_311668596.1">
    <property type="nucleotide sequence ID" value="NZ_JAVREO010000011.1"/>
</dbReference>
<sequence length="114" mass="12426">MTTEAVDWRRATTPPCPRCARPAALTARYPHRWRNAAGAWVEGWREALLCGHCDGQEATARPLLTLLASEQGVGAPELTRLGPLVTAWLAAVGDRTPEWGRLAAEAARWRAGDL</sequence>
<protein>
    <submittedName>
        <fullName evidence="1">DUF6300 family protein</fullName>
    </submittedName>
</protein>
<name>A0ABU2JUT7_9ACTN</name>
<accession>A0ABU2JUT7</accession>
<reference evidence="2" key="1">
    <citation type="submission" date="2023-07" db="EMBL/GenBank/DDBJ databases">
        <title>30 novel species of actinomycetes from the DSMZ collection.</title>
        <authorList>
            <person name="Nouioui I."/>
        </authorList>
    </citation>
    <scope>NUCLEOTIDE SEQUENCE [LARGE SCALE GENOMIC DNA]</scope>
    <source>
        <strain evidence="2">DSM 44915</strain>
    </source>
</reference>
<evidence type="ECO:0000313" key="1">
    <source>
        <dbReference type="EMBL" id="MDT0268509.1"/>
    </source>
</evidence>
<comment type="caution">
    <text evidence="1">The sequence shown here is derived from an EMBL/GenBank/DDBJ whole genome shotgun (WGS) entry which is preliminary data.</text>
</comment>
<evidence type="ECO:0000313" key="2">
    <source>
        <dbReference type="Proteomes" id="UP001183410"/>
    </source>
</evidence>